<feature type="region of interest" description="Disordered" evidence="2">
    <location>
        <begin position="1"/>
        <end position="30"/>
    </location>
</feature>
<evidence type="ECO:0000313" key="5">
    <source>
        <dbReference type="Proteomes" id="UP000018201"/>
    </source>
</evidence>
<organism evidence="4 5">
    <name type="scientific">Eimeria praecox</name>
    <dbReference type="NCBI Taxonomy" id="51316"/>
    <lineage>
        <taxon>Eukaryota</taxon>
        <taxon>Sar</taxon>
        <taxon>Alveolata</taxon>
        <taxon>Apicomplexa</taxon>
        <taxon>Conoidasida</taxon>
        <taxon>Coccidia</taxon>
        <taxon>Eucoccidiorida</taxon>
        <taxon>Eimeriorina</taxon>
        <taxon>Eimeriidae</taxon>
        <taxon>Eimeria</taxon>
    </lineage>
</organism>
<feature type="compositionally biased region" description="Polar residues" evidence="2">
    <location>
        <begin position="1463"/>
        <end position="1473"/>
    </location>
</feature>
<reference evidence="4" key="2">
    <citation type="submission" date="2013-10" db="EMBL/GenBank/DDBJ databases">
        <authorList>
            <person name="Aslett M."/>
        </authorList>
    </citation>
    <scope>NUCLEOTIDE SEQUENCE [LARGE SCALE GENOMIC DNA]</scope>
    <source>
        <strain evidence="4">Houghton</strain>
    </source>
</reference>
<sequence>MVASVRSDSSDSRDESSEGSEGTTPSSGYVEVGLSENTNLSFERNHSFLNWLLLLLLIGGSSIAAGIFYYAVPVRHELISTVRAHLTSTPFKEGESFFLSSYTGGWRSLSSFSRAVDMRNIRVNASIHPETTGFTIAAGAITTWADVEAWLLKVLAPTLFTGSLGGAVVVQTATLHLVKGSLTDNENPNTVNVISKRLNFDAAEEKTVDFGQLLGGTYAVDATSVIESLGNEGWWGPLTTEATLTIRGRDGKGNECDAKVLFKQRASGLVTADVKVVSVLVSGRTFAFAFSLLFLIASICYCTVEWLAFKLTKKTQRFGDDRTPFYRYLEERWPCTLVALSSLLGATLFLACCILSHIITKSEFSTSLVTAVEVLEGILGVVLIVSGWVFILRLLHALSGASIFFLVLEKSTLVFVNEFGGIIAVTVLLLLGASACNYILLGPRVPQFQSFGSSLFYTVCLSFGAPFINSMPPVAFIVAAVGLLVVWAVFVPMVVAINIQSLSTVVKRELQERARLGKNEAAAMMREEKDNKEDKELQERARLGKNEAAAMMREEKGNKEDKVNVSEAEDTAAIEYRKLAAFFIPFIIFFSLGICFLCDTPRANREFNKAIEQTLQPFKTSDPFMSRDANERTPPVWMISRPECPTDSINFPANQPQGIQRMLQISSVTSLSGVYDWLEQVLAGQILNAAFNSPSTTNAIPLANPGALLLLTRVDLECQTFESIADLYPVRRKQPAFRNYTSEIYGGGDFRPNAERVYTVPIYFSGSGAPKTFLGFKMGSGIQTASSKGRRIQAQPEQSPSFRRLSASNEESSLVSDVHWTAADFQEIYVGSTSMRTKVQQLRSQNFLDWQLLELQVLWMTYNGDSSMFALNKVIVKMDQSGLKTSLGVTIVPAWHVHPLETGVRPEVVFLPLALVCLIGYLILSYRAVQKRRLYPLYLILLDLPLAIAFACFSFFLLCMYNVAFDPGWSDELSSISAGTATGSTGHIPKFVPGPVQPWQWLPGSASMPTRSQPPPSAESLPRFLRLQEHLETLANYLLFCKICAGLLFVIAMIRFITMVPAIPERMQGLRKLLSHLNAAKVQTACTLCTLFSSFLLFSLIGYSRLSERKEISGIEKEKKSRGRPSTEPSGLISSKWNFNSIITVPQQGRSIGWLFQVFALVVCMFFFGFLNYIVLSMIYVRYESLKAEEAAEMQSALEAKYGVVQRKRVPLMVNDTVILYFKAFVKCLSLQSWGVSIGGEQPVNSGFVNLKDEFFMSLKELPLLEYISKALLSTQIVRLQQCLTDIEFLRAKHYLILHDLGVIAEHMKVLRQVTRRQGKYVAGVEAAIQHVNDQIDEVQARKAFLSYYNQQDPMHARQHMEQQQLLDLGMDMGLQAARRAVVDPNAYIPEERIDSSRWEDPERQKRIEEQRMQHLREDSPPPSLHAIRKKQLNEQELPAVQSQAPVSSKPLSPRMGVAGLATSPSAPPQQTVYRMPGEPPWKAVVAPGGEAAGSGGPLKKGDSDTDDDDWDVLRQRYGGAHQGTFELREDGGDIVVVKPFPEPPAERLPMVSIPQPQRRSPQRKSEYLQLEEGEKEQQPPSRSPSPAAMASAVSSFFADDLGPRPKTNAPEVAEQRAALNAANQQRPQVGLRKPHSRRASASLPTFEAGGQEFRMLPRSRRKKQ</sequence>
<feature type="transmembrane region" description="Helical" evidence="3">
    <location>
        <begin position="908"/>
        <end position="926"/>
    </location>
</feature>
<evidence type="ECO:0000256" key="2">
    <source>
        <dbReference type="SAM" id="MobiDB-lite"/>
    </source>
</evidence>
<feature type="transmembrane region" description="Helical" evidence="3">
    <location>
        <begin position="286"/>
        <end position="309"/>
    </location>
</feature>
<feature type="transmembrane region" description="Helical" evidence="3">
    <location>
        <begin position="1037"/>
        <end position="1063"/>
    </location>
</feature>
<evidence type="ECO:0000256" key="3">
    <source>
        <dbReference type="SAM" id="Phobius"/>
    </source>
</evidence>
<keyword evidence="3" id="KW-0812">Transmembrane</keyword>
<keyword evidence="5" id="KW-1185">Reference proteome</keyword>
<dbReference type="EMBL" id="HG691704">
    <property type="protein sequence ID" value="CDI79396.1"/>
    <property type="molecule type" value="Genomic_DNA"/>
</dbReference>
<evidence type="ECO:0000256" key="1">
    <source>
        <dbReference type="SAM" id="Coils"/>
    </source>
</evidence>
<feature type="region of interest" description="Disordered" evidence="2">
    <location>
        <begin position="1438"/>
        <end position="1665"/>
    </location>
</feature>
<keyword evidence="3" id="KW-0472">Membrane</keyword>
<feature type="compositionally biased region" description="Low complexity" evidence="2">
    <location>
        <begin position="1616"/>
        <end position="1629"/>
    </location>
</feature>
<gene>
    <name evidence="4" type="ORF">EPH_0008440</name>
</gene>
<feature type="transmembrane region" description="Helical" evidence="3">
    <location>
        <begin position="1084"/>
        <end position="1103"/>
    </location>
</feature>
<dbReference type="OrthoDB" id="332946at2759"/>
<accession>U6GGM0</accession>
<feature type="transmembrane region" description="Helical" evidence="3">
    <location>
        <begin position="448"/>
        <end position="468"/>
    </location>
</feature>
<name>U6GGM0_9EIME</name>
<feature type="transmembrane region" description="Helical" evidence="3">
    <location>
        <begin position="579"/>
        <end position="597"/>
    </location>
</feature>
<feature type="transmembrane region" description="Helical" evidence="3">
    <location>
        <begin position="48"/>
        <end position="72"/>
    </location>
</feature>
<feature type="transmembrane region" description="Helical" evidence="3">
    <location>
        <begin position="474"/>
        <end position="499"/>
    </location>
</feature>
<feature type="transmembrane region" description="Helical" evidence="3">
    <location>
        <begin position="420"/>
        <end position="441"/>
    </location>
</feature>
<keyword evidence="1" id="KW-0175">Coiled coil</keyword>
<feature type="compositionally biased region" description="Low complexity" evidence="2">
    <location>
        <begin position="19"/>
        <end position="28"/>
    </location>
</feature>
<feature type="transmembrane region" description="Helical" evidence="3">
    <location>
        <begin position="337"/>
        <end position="359"/>
    </location>
</feature>
<dbReference type="VEuPathDB" id="ToxoDB:EPH_0008440"/>
<proteinExistence type="predicted"/>
<reference evidence="4" key="1">
    <citation type="submission" date="2013-10" db="EMBL/GenBank/DDBJ databases">
        <title>Genomic analysis of the causative agents of coccidiosis in chickens.</title>
        <authorList>
            <person name="Reid A.J."/>
            <person name="Blake D."/>
            <person name="Billington K."/>
            <person name="Browne H."/>
            <person name="Dunn M."/>
            <person name="Hung S."/>
            <person name="Kawahara F."/>
            <person name="Miranda-Saavedra D."/>
            <person name="Mourier T."/>
            <person name="Nagra H."/>
            <person name="Otto T.D."/>
            <person name="Rawlings N."/>
            <person name="Sanchez A."/>
            <person name="Sanders M."/>
            <person name="Subramaniam C."/>
            <person name="Tay Y."/>
            <person name="Dear P."/>
            <person name="Doerig C."/>
            <person name="Gruber A."/>
            <person name="Parkinson J."/>
            <person name="Shirley M."/>
            <person name="Wan K.L."/>
            <person name="Berriman M."/>
            <person name="Tomley F."/>
            <person name="Pain A."/>
        </authorList>
    </citation>
    <scope>NUCLEOTIDE SEQUENCE [LARGE SCALE GENOMIC DNA]</scope>
    <source>
        <strain evidence="4">Houghton</strain>
    </source>
</reference>
<dbReference type="Proteomes" id="UP000018201">
    <property type="component" value="Unassembled WGS sequence"/>
</dbReference>
<keyword evidence="3" id="KW-1133">Transmembrane helix</keyword>
<feature type="transmembrane region" description="Helical" evidence="3">
    <location>
        <begin position="365"/>
        <end position="385"/>
    </location>
</feature>
<feature type="compositionally biased region" description="Polar residues" evidence="2">
    <location>
        <begin position="1441"/>
        <end position="1451"/>
    </location>
</feature>
<feature type="compositionally biased region" description="Low complexity" evidence="2">
    <location>
        <begin position="1585"/>
        <end position="1596"/>
    </location>
</feature>
<feature type="transmembrane region" description="Helical" evidence="3">
    <location>
        <begin position="938"/>
        <end position="964"/>
    </location>
</feature>
<feature type="transmembrane region" description="Helical" evidence="3">
    <location>
        <begin position="1154"/>
        <end position="1176"/>
    </location>
</feature>
<evidence type="ECO:0000313" key="4">
    <source>
        <dbReference type="EMBL" id="CDI79396.1"/>
    </source>
</evidence>
<feature type="coiled-coil region" evidence="1">
    <location>
        <begin position="507"/>
        <end position="538"/>
    </location>
</feature>
<protein>
    <submittedName>
        <fullName evidence="4">Uncharacterized protein</fullName>
    </submittedName>
</protein>